<dbReference type="Gene3D" id="3.40.630.30">
    <property type="match status" value="1"/>
</dbReference>
<accession>A0A1G8R5J6</accession>
<proteinExistence type="predicted"/>
<dbReference type="InterPro" id="IPR007434">
    <property type="entry name" value="FemAB-like"/>
</dbReference>
<dbReference type="OrthoDB" id="9776898at2"/>
<name>A0A1G8R5J6_9GAMM</name>
<dbReference type="Proteomes" id="UP000199527">
    <property type="component" value="Unassembled WGS sequence"/>
</dbReference>
<keyword evidence="2" id="KW-1185">Reference proteome</keyword>
<dbReference type="InterPro" id="IPR016181">
    <property type="entry name" value="Acyl_CoA_acyltransferase"/>
</dbReference>
<organism evidence="1 2">
    <name type="scientific">Ferrimonas sediminum</name>
    <dbReference type="NCBI Taxonomy" id="718193"/>
    <lineage>
        <taxon>Bacteria</taxon>
        <taxon>Pseudomonadati</taxon>
        <taxon>Pseudomonadota</taxon>
        <taxon>Gammaproteobacteria</taxon>
        <taxon>Alteromonadales</taxon>
        <taxon>Ferrimonadaceae</taxon>
        <taxon>Ferrimonas</taxon>
    </lineage>
</organism>
<dbReference type="SUPFAM" id="SSF55729">
    <property type="entry name" value="Acyl-CoA N-acyltransferases (Nat)"/>
    <property type="match status" value="1"/>
</dbReference>
<evidence type="ECO:0008006" key="3">
    <source>
        <dbReference type="Google" id="ProtNLM"/>
    </source>
</evidence>
<dbReference type="RefSeq" id="WP_090364535.1">
    <property type="nucleotide sequence ID" value="NZ_FNEM01000005.1"/>
</dbReference>
<dbReference type="AlphaFoldDB" id="A0A1G8R5J6"/>
<dbReference type="Pfam" id="PF04339">
    <property type="entry name" value="FemAB_like"/>
    <property type="match status" value="1"/>
</dbReference>
<sequence length="382" mass="44109">MATSPPFELEWLSRIDQLTASQWDLLFADAPPFCRYGYLNALERSGCVGGQSGWAPYHLCVRRQGQIAALAPGYLKRHSYGEYVFDWSWADAYQHHGLAYYPKWISAIPFTPVTGPRLRVAPGIQSESLLAAITPSLHHHGLSLGLSGMQWLFPRLDESQALARQQWRQRLDIQFHWHNRGYASFEQFTDTLTARRRKAILKERRCRATLTIERFEGAAITPALWQQFFRFYQLTYAKRSGHGGYLNQPFFEALGQALAENLVLIMARRGDHWLAGALYLKDKECLYGRYWGCTEAIDGLHFELCYYQGIDYCIDHGLCRFDAGAQGEHKLRRGFEPTLTYSNHLVFHPQFDEAIASFVGQETERVLQRMQVYHRQLPFKSD</sequence>
<dbReference type="PANTHER" id="PTHR47017">
    <property type="entry name" value="ACYL-COA"/>
    <property type="match status" value="1"/>
</dbReference>
<gene>
    <name evidence="1" type="ORF">SAMN04488540_10550</name>
</gene>
<protein>
    <recommendedName>
        <fullName evidence="3">N-acetyltransferase</fullName>
    </recommendedName>
</protein>
<reference evidence="2" key="1">
    <citation type="submission" date="2016-10" db="EMBL/GenBank/DDBJ databases">
        <authorList>
            <person name="Varghese N."/>
            <person name="Submissions S."/>
        </authorList>
    </citation>
    <scope>NUCLEOTIDE SEQUENCE [LARGE SCALE GENOMIC DNA]</scope>
    <source>
        <strain evidence="2">DSM 23317</strain>
    </source>
</reference>
<evidence type="ECO:0000313" key="1">
    <source>
        <dbReference type="EMBL" id="SDJ11680.1"/>
    </source>
</evidence>
<dbReference type="PANTHER" id="PTHR47017:SF1">
    <property type="entry name" value="ACYL-COA"/>
    <property type="match status" value="1"/>
</dbReference>
<evidence type="ECO:0000313" key="2">
    <source>
        <dbReference type="Proteomes" id="UP000199527"/>
    </source>
</evidence>
<dbReference type="EMBL" id="FNEM01000005">
    <property type="protein sequence ID" value="SDJ11680.1"/>
    <property type="molecule type" value="Genomic_DNA"/>
</dbReference>